<dbReference type="RefSeq" id="WP_013408255.1">
    <property type="nucleotide sequence ID" value="NC_014655.1"/>
</dbReference>
<dbReference type="CDD" id="cd10917">
    <property type="entry name" value="CE4_NodB_like_6s_7s"/>
    <property type="match status" value="1"/>
</dbReference>
<dbReference type="InterPro" id="IPR002509">
    <property type="entry name" value="NODB_dom"/>
</dbReference>
<keyword evidence="1" id="KW-0472">Membrane</keyword>
<proteinExistence type="predicted"/>
<dbReference type="PANTHER" id="PTHR10587">
    <property type="entry name" value="GLYCOSYL TRANSFERASE-RELATED"/>
    <property type="match status" value="1"/>
</dbReference>
<dbReference type="EMBL" id="CP002305">
    <property type="protein sequence ID" value="ADQ17206.1"/>
    <property type="molecule type" value="Genomic_DNA"/>
</dbReference>
<dbReference type="AlphaFoldDB" id="E4RX00"/>
<keyword evidence="4" id="KW-1185">Reference proteome</keyword>
<feature type="domain" description="NodB homology" evidence="2">
    <location>
        <begin position="61"/>
        <end position="238"/>
    </location>
</feature>
<keyword evidence="1" id="KW-1133">Transmembrane helix</keyword>
<dbReference type="Pfam" id="PF01522">
    <property type="entry name" value="Polysacc_deac_1"/>
    <property type="match status" value="1"/>
</dbReference>
<dbReference type="STRING" id="649349.Lbys_1493"/>
<accession>E4RX00</accession>
<dbReference type="PROSITE" id="PS51677">
    <property type="entry name" value="NODB"/>
    <property type="match status" value="1"/>
</dbReference>
<reference key="1">
    <citation type="submission" date="2010-11" db="EMBL/GenBank/DDBJ databases">
        <title>The complete genome of Leadbetterella byssophila DSM 17132.</title>
        <authorList>
            <consortium name="US DOE Joint Genome Institute (JGI-PGF)"/>
            <person name="Lucas S."/>
            <person name="Copeland A."/>
            <person name="Lapidus A."/>
            <person name="Glavina del Rio T."/>
            <person name="Dalin E."/>
            <person name="Tice H."/>
            <person name="Bruce D."/>
            <person name="Goodwin L."/>
            <person name="Pitluck S."/>
            <person name="Kyrpides N."/>
            <person name="Mavromatis K."/>
            <person name="Ivanova N."/>
            <person name="Teshima H."/>
            <person name="Brettin T."/>
            <person name="Detter J.C."/>
            <person name="Han C."/>
            <person name="Tapia R."/>
            <person name="Land M."/>
            <person name="Hauser L."/>
            <person name="Markowitz V."/>
            <person name="Cheng J.-F."/>
            <person name="Hugenholtz P."/>
            <person name="Woyke T."/>
            <person name="Wu D."/>
            <person name="Tindall B."/>
            <person name="Pomrenke H.G."/>
            <person name="Brambilla E."/>
            <person name="Klenk H.-P."/>
            <person name="Eisen J.A."/>
        </authorList>
    </citation>
    <scope>NUCLEOTIDE SEQUENCE [LARGE SCALE GENOMIC DNA]</scope>
    <source>
        <strain>DSM 17132</strain>
    </source>
</reference>
<dbReference type="InterPro" id="IPR011330">
    <property type="entry name" value="Glyco_hydro/deAcase_b/a-brl"/>
</dbReference>
<dbReference type="Proteomes" id="UP000007435">
    <property type="component" value="Chromosome"/>
</dbReference>
<reference evidence="3 4" key="2">
    <citation type="journal article" date="2011" name="Stand. Genomic Sci.">
        <title>Complete genome sequence of Leadbetterella byssophila type strain (4M15).</title>
        <authorList>
            <person name="Abt B."/>
            <person name="Teshima H."/>
            <person name="Lucas S."/>
            <person name="Lapidus A."/>
            <person name="Del Rio T.G."/>
            <person name="Nolan M."/>
            <person name="Tice H."/>
            <person name="Cheng J.F."/>
            <person name="Pitluck S."/>
            <person name="Liolios K."/>
            <person name="Pagani I."/>
            <person name="Ivanova N."/>
            <person name="Mavromatis K."/>
            <person name="Pati A."/>
            <person name="Tapia R."/>
            <person name="Han C."/>
            <person name="Goodwin L."/>
            <person name="Chen A."/>
            <person name="Palaniappan K."/>
            <person name="Land M."/>
            <person name="Hauser L."/>
            <person name="Chang Y.J."/>
            <person name="Jeffries C.D."/>
            <person name="Rohde M."/>
            <person name="Goker M."/>
            <person name="Tindall B.J."/>
            <person name="Detter J.C."/>
            <person name="Woyke T."/>
            <person name="Bristow J."/>
            <person name="Eisen J.A."/>
            <person name="Markowitz V."/>
            <person name="Hugenholtz P."/>
            <person name="Klenk H.P."/>
            <person name="Kyrpides N.C."/>
        </authorList>
    </citation>
    <scope>NUCLEOTIDE SEQUENCE [LARGE SCALE GENOMIC DNA]</scope>
    <source>
        <strain evidence="4">DSM 17132 / JCM 16389 / KACC 11308 / NBRC 106382 / 4M15</strain>
    </source>
</reference>
<dbReference type="GO" id="GO:0005975">
    <property type="term" value="P:carbohydrate metabolic process"/>
    <property type="evidence" value="ECO:0007669"/>
    <property type="project" value="InterPro"/>
</dbReference>
<evidence type="ECO:0000256" key="1">
    <source>
        <dbReference type="SAM" id="Phobius"/>
    </source>
</evidence>
<evidence type="ECO:0000313" key="4">
    <source>
        <dbReference type="Proteomes" id="UP000007435"/>
    </source>
</evidence>
<protein>
    <submittedName>
        <fullName evidence="3">Polysaccharide deacetylase</fullName>
    </submittedName>
</protein>
<dbReference type="GO" id="GO:0016810">
    <property type="term" value="F:hydrolase activity, acting on carbon-nitrogen (but not peptide) bonds"/>
    <property type="evidence" value="ECO:0007669"/>
    <property type="project" value="InterPro"/>
</dbReference>
<dbReference type="Gene3D" id="3.20.20.370">
    <property type="entry name" value="Glycoside hydrolase/deacetylase"/>
    <property type="match status" value="1"/>
</dbReference>
<gene>
    <name evidence="3" type="ordered locus">Lbys_1493</name>
</gene>
<evidence type="ECO:0000259" key="2">
    <source>
        <dbReference type="PROSITE" id="PS51677"/>
    </source>
</evidence>
<keyword evidence="1" id="KW-0812">Transmembrane</keyword>
<evidence type="ECO:0000313" key="3">
    <source>
        <dbReference type="EMBL" id="ADQ17206.1"/>
    </source>
</evidence>
<dbReference type="InterPro" id="IPR050248">
    <property type="entry name" value="Polysacc_deacetylase_ArnD"/>
</dbReference>
<sequence>MLKHRVSIFVFPVLLFLCWYLHNVWAAGLVLVIWILITTIGSFHMRWNYHVVAKHSNKTSEHIAITFDDGPSEFTEKVLDLLSETPHKVTFFLIGNKVDGYPELVRRMLMDGHAVGNHTFTHGKNTGFLNKTDLKEEILKTDFKLKEIIGKRPRFYRPPFGVTNPTLSKVIKETGHIVMGWSIRSLDTKIQNPELIKNRILKKLKAGDGVLLHDTLPQTLEMLPGLLEVLKERGLQSVTLEELHNEMAYR</sequence>
<dbReference type="eggNOG" id="COG0726">
    <property type="taxonomic scope" value="Bacteria"/>
</dbReference>
<dbReference type="KEGG" id="lby:Lbys_1493"/>
<feature type="transmembrane region" description="Helical" evidence="1">
    <location>
        <begin position="6"/>
        <end position="37"/>
    </location>
</feature>
<dbReference type="HOGENOM" id="CLU_021264_0_3_10"/>
<organism evidence="3 4">
    <name type="scientific">Leadbetterella byssophila (strain DSM 17132 / JCM 16389 / KACC 11308 / NBRC 106382 / 4M15)</name>
    <dbReference type="NCBI Taxonomy" id="649349"/>
    <lineage>
        <taxon>Bacteria</taxon>
        <taxon>Pseudomonadati</taxon>
        <taxon>Bacteroidota</taxon>
        <taxon>Cytophagia</taxon>
        <taxon>Cytophagales</taxon>
        <taxon>Leadbetterellaceae</taxon>
        <taxon>Leadbetterella</taxon>
    </lineage>
</organism>
<dbReference type="OrthoDB" id="9812065at2"/>
<dbReference type="SUPFAM" id="SSF88713">
    <property type="entry name" value="Glycoside hydrolase/deacetylase"/>
    <property type="match status" value="1"/>
</dbReference>
<name>E4RX00_LEAB4</name>